<keyword evidence="5" id="KW-0689">Ribosomal protein</keyword>
<evidence type="ECO:0000256" key="1">
    <source>
        <dbReference type="ARBA" id="ARBA00009512"/>
    </source>
</evidence>
<evidence type="ECO:0000313" key="4">
    <source>
        <dbReference type="Proteomes" id="UP000694924"/>
    </source>
</evidence>
<dbReference type="GeneID" id="107064691"/>
<gene>
    <name evidence="5" type="primary">LOC107064691</name>
</gene>
<evidence type="ECO:0000256" key="3">
    <source>
        <dbReference type="ARBA" id="ARBA00035365"/>
    </source>
</evidence>
<keyword evidence="4" id="KW-1185">Reference proteome</keyword>
<dbReference type="RefSeq" id="XP_015173198.1">
    <property type="nucleotide sequence ID" value="XM_015317712.1"/>
</dbReference>
<comment type="similarity">
    <text evidence="1">Belongs to the bacterial ribosomal protein bS6 family.</text>
</comment>
<keyword evidence="5" id="KW-0687">Ribonucleoprotein</keyword>
<sequence length="147" mass="17332">MPTYEMPLLIRIMNKPETFNALKRVATAIFDRGGIIRKIENLGVQDLPCKLSFRGSTYRQATHFLYYFDAPPSTLTSLTDEYNRDIDILRNKIYKQETPESIECTLHDELLPPVYRKEVQELMKIGAKQKRKHQKKQFSRKLTYYPS</sequence>
<dbReference type="Gene3D" id="3.30.70.60">
    <property type="match status" value="1"/>
</dbReference>
<dbReference type="InterPro" id="IPR000529">
    <property type="entry name" value="Ribosomal_bS6"/>
</dbReference>
<dbReference type="Proteomes" id="UP000694924">
    <property type="component" value="Unplaced"/>
</dbReference>
<accession>A0ABM1HZ11</accession>
<organism evidence="4 5">
    <name type="scientific">Polistes dominula</name>
    <name type="common">European paper wasp</name>
    <name type="synonym">Vespa dominula</name>
    <dbReference type="NCBI Taxonomy" id="743375"/>
    <lineage>
        <taxon>Eukaryota</taxon>
        <taxon>Metazoa</taxon>
        <taxon>Ecdysozoa</taxon>
        <taxon>Arthropoda</taxon>
        <taxon>Hexapoda</taxon>
        <taxon>Insecta</taxon>
        <taxon>Pterygota</taxon>
        <taxon>Neoptera</taxon>
        <taxon>Endopterygota</taxon>
        <taxon>Hymenoptera</taxon>
        <taxon>Apocrita</taxon>
        <taxon>Aculeata</taxon>
        <taxon>Vespoidea</taxon>
        <taxon>Vespidae</taxon>
        <taxon>Polistinae</taxon>
        <taxon>Polistini</taxon>
        <taxon>Polistes</taxon>
    </lineage>
</organism>
<dbReference type="PANTHER" id="PTHR21011">
    <property type="entry name" value="MITOCHONDRIAL 28S RIBOSOMAL PROTEIN S6"/>
    <property type="match status" value="1"/>
</dbReference>
<reference evidence="5" key="1">
    <citation type="submission" date="2025-08" db="UniProtKB">
        <authorList>
            <consortium name="RefSeq"/>
        </authorList>
    </citation>
    <scope>IDENTIFICATION</scope>
    <source>
        <tissue evidence="5">Whole body</tissue>
    </source>
</reference>
<evidence type="ECO:0000313" key="5">
    <source>
        <dbReference type="RefSeq" id="XP_015173198.1"/>
    </source>
</evidence>
<proteinExistence type="inferred from homology"/>
<evidence type="ECO:0000256" key="2">
    <source>
        <dbReference type="ARBA" id="ARBA00035170"/>
    </source>
</evidence>
<dbReference type="GO" id="GO:0005840">
    <property type="term" value="C:ribosome"/>
    <property type="evidence" value="ECO:0007669"/>
    <property type="project" value="UniProtKB-KW"/>
</dbReference>
<dbReference type="InterPro" id="IPR014717">
    <property type="entry name" value="Transl_elong_EF1B/ribsomal_bS6"/>
</dbReference>
<dbReference type="InterPro" id="IPR035980">
    <property type="entry name" value="Ribosomal_bS6_sf"/>
</dbReference>
<dbReference type="SUPFAM" id="SSF54995">
    <property type="entry name" value="Ribosomal protein S6"/>
    <property type="match status" value="1"/>
</dbReference>
<dbReference type="Pfam" id="PF01250">
    <property type="entry name" value="Ribosomal_S6"/>
    <property type="match status" value="1"/>
</dbReference>
<dbReference type="CDD" id="cd15465">
    <property type="entry name" value="bS6_mito"/>
    <property type="match status" value="1"/>
</dbReference>
<name>A0ABM1HZ11_POLDO</name>
<dbReference type="PANTHER" id="PTHR21011:SF1">
    <property type="entry name" value="SMALL RIBOSOMAL SUBUNIT PROTEIN BS6M"/>
    <property type="match status" value="1"/>
</dbReference>
<protein>
    <recommendedName>
        <fullName evidence="2">Small ribosomal subunit protein bS6m</fullName>
    </recommendedName>
    <alternativeName>
        <fullName evidence="3">28S ribosomal protein S6, mitochondrial</fullName>
    </alternativeName>
</protein>